<accession>S8D363</accession>
<name>S8D363_9LAMI</name>
<protein>
    <submittedName>
        <fullName evidence="1">Uncharacterized protein</fullName>
    </submittedName>
</protein>
<dbReference type="AlphaFoldDB" id="S8D363"/>
<gene>
    <name evidence="1" type="ORF">M569_17716</name>
</gene>
<evidence type="ECO:0000313" key="2">
    <source>
        <dbReference type="Proteomes" id="UP000015453"/>
    </source>
</evidence>
<keyword evidence="2" id="KW-1185">Reference proteome</keyword>
<dbReference type="Proteomes" id="UP000015453">
    <property type="component" value="Unassembled WGS sequence"/>
</dbReference>
<dbReference type="EMBL" id="AUSU01010664">
    <property type="protein sequence ID" value="EPS57108.1"/>
    <property type="molecule type" value="Genomic_DNA"/>
</dbReference>
<evidence type="ECO:0000313" key="1">
    <source>
        <dbReference type="EMBL" id="EPS57108.1"/>
    </source>
</evidence>
<organism evidence="1 2">
    <name type="scientific">Genlisea aurea</name>
    <dbReference type="NCBI Taxonomy" id="192259"/>
    <lineage>
        <taxon>Eukaryota</taxon>
        <taxon>Viridiplantae</taxon>
        <taxon>Streptophyta</taxon>
        <taxon>Embryophyta</taxon>
        <taxon>Tracheophyta</taxon>
        <taxon>Spermatophyta</taxon>
        <taxon>Magnoliopsida</taxon>
        <taxon>eudicotyledons</taxon>
        <taxon>Gunneridae</taxon>
        <taxon>Pentapetalae</taxon>
        <taxon>asterids</taxon>
        <taxon>lamiids</taxon>
        <taxon>Lamiales</taxon>
        <taxon>Lentibulariaceae</taxon>
        <taxon>Genlisea</taxon>
    </lineage>
</organism>
<sequence>MPHRQPLPQAMNELKGTVGGLGEKNGFRPAILRGGNKLAFGSLLPLHAQGFDG</sequence>
<proteinExistence type="predicted"/>
<reference evidence="1 2" key="1">
    <citation type="journal article" date="2013" name="BMC Genomics">
        <title>The miniature genome of a carnivorous plant Genlisea aurea contains a low number of genes and short non-coding sequences.</title>
        <authorList>
            <person name="Leushkin E.V."/>
            <person name="Sutormin R.A."/>
            <person name="Nabieva E.R."/>
            <person name="Penin A.A."/>
            <person name="Kondrashov A.S."/>
            <person name="Logacheva M.D."/>
        </authorList>
    </citation>
    <scope>NUCLEOTIDE SEQUENCE [LARGE SCALE GENOMIC DNA]</scope>
</reference>
<comment type="caution">
    <text evidence="1">The sequence shown here is derived from an EMBL/GenBank/DDBJ whole genome shotgun (WGS) entry which is preliminary data.</text>
</comment>